<reference evidence="7" key="1">
    <citation type="submission" date="2017-10" db="EMBL/GenBank/DDBJ databases">
        <authorList>
            <person name="Gaisin V.A."/>
            <person name="Rysina M.S."/>
            <person name="Grouzdev D.S."/>
        </authorList>
    </citation>
    <scope>NUCLEOTIDE SEQUENCE [LARGE SCALE GENOMIC DNA]</scope>
    <source>
        <strain evidence="7">V1</strain>
    </source>
</reference>
<keyword evidence="1" id="KW-0479">Metal-binding</keyword>
<proteinExistence type="predicted"/>
<dbReference type="Pfam" id="PF04324">
    <property type="entry name" value="Fer2_BFD"/>
    <property type="match status" value="1"/>
</dbReference>
<evidence type="ECO:0000313" key="6">
    <source>
        <dbReference type="EMBL" id="PWW82756.1"/>
    </source>
</evidence>
<dbReference type="GO" id="GO:0005506">
    <property type="term" value="F:iron ion binding"/>
    <property type="evidence" value="ECO:0007669"/>
    <property type="project" value="InterPro"/>
</dbReference>
<dbReference type="InterPro" id="IPR002871">
    <property type="entry name" value="NIF_FeS_clus_asmbl_NifU_N"/>
</dbReference>
<keyword evidence="2" id="KW-0408">Iron</keyword>
<dbReference type="Proteomes" id="UP000246278">
    <property type="component" value="Unassembled WGS sequence"/>
</dbReference>
<evidence type="ECO:0000256" key="1">
    <source>
        <dbReference type="ARBA" id="ARBA00022723"/>
    </source>
</evidence>
<evidence type="ECO:0000256" key="2">
    <source>
        <dbReference type="ARBA" id="ARBA00023004"/>
    </source>
</evidence>
<dbReference type="OrthoDB" id="9804157at2"/>
<keyword evidence="7" id="KW-1185">Reference proteome</keyword>
<name>A0A317TAR7_9CHLB</name>
<evidence type="ECO:0000259" key="5">
    <source>
        <dbReference type="Pfam" id="PF04324"/>
    </source>
</evidence>
<dbReference type="CDD" id="cd06664">
    <property type="entry name" value="IscU_like"/>
    <property type="match status" value="1"/>
</dbReference>
<evidence type="ECO:0000256" key="3">
    <source>
        <dbReference type="ARBA" id="ARBA00023014"/>
    </source>
</evidence>
<feature type="domain" description="NIF system FeS cluster assembly NifU N-terminal" evidence="4">
    <location>
        <begin position="9"/>
        <end position="134"/>
    </location>
</feature>
<dbReference type="RefSeq" id="WP_110022474.1">
    <property type="nucleotide sequence ID" value="NZ_PDNZ01000002.1"/>
</dbReference>
<accession>A0A317TAR7</accession>
<dbReference type="Gene3D" id="3.90.1010.10">
    <property type="match status" value="1"/>
</dbReference>
<dbReference type="AlphaFoldDB" id="A0A317TAR7"/>
<dbReference type="Pfam" id="PF01592">
    <property type="entry name" value="NifU_N"/>
    <property type="match status" value="1"/>
</dbReference>
<evidence type="ECO:0000259" key="4">
    <source>
        <dbReference type="Pfam" id="PF01592"/>
    </source>
</evidence>
<dbReference type="PANTHER" id="PTHR10093">
    <property type="entry name" value="IRON-SULFUR CLUSTER ASSEMBLY ENZYME NIFU HOMOLOG"/>
    <property type="match status" value="1"/>
</dbReference>
<organism evidence="6 7">
    <name type="scientific">Prosthecochloris marina</name>
    <dbReference type="NCBI Taxonomy" id="2017681"/>
    <lineage>
        <taxon>Bacteria</taxon>
        <taxon>Pseudomonadati</taxon>
        <taxon>Chlorobiota</taxon>
        <taxon>Chlorobiia</taxon>
        <taxon>Chlorobiales</taxon>
        <taxon>Chlorobiaceae</taxon>
        <taxon>Prosthecochloris</taxon>
    </lineage>
</organism>
<dbReference type="EMBL" id="PDNZ01000002">
    <property type="protein sequence ID" value="PWW82756.1"/>
    <property type="molecule type" value="Genomic_DNA"/>
</dbReference>
<dbReference type="Gene3D" id="1.10.10.1100">
    <property type="entry name" value="BFD-like [2Fe-2S]-binding domain"/>
    <property type="match status" value="1"/>
</dbReference>
<evidence type="ECO:0000313" key="7">
    <source>
        <dbReference type="Proteomes" id="UP000246278"/>
    </source>
</evidence>
<dbReference type="GO" id="GO:0051536">
    <property type="term" value="F:iron-sulfur cluster binding"/>
    <property type="evidence" value="ECO:0007669"/>
    <property type="project" value="UniProtKB-KW"/>
</dbReference>
<dbReference type="SUPFAM" id="SSF82649">
    <property type="entry name" value="SufE/NifU"/>
    <property type="match status" value="1"/>
</dbReference>
<dbReference type="GO" id="GO:0016226">
    <property type="term" value="P:iron-sulfur cluster assembly"/>
    <property type="evidence" value="ECO:0007669"/>
    <property type="project" value="InterPro"/>
</dbReference>
<feature type="domain" description="BFD-like [2Fe-2S]-binding" evidence="5">
    <location>
        <begin position="146"/>
        <end position="194"/>
    </location>
</feature>
<comment type="caution">
    <text evidence="6">The sequence shown here is derived from an EMBL/GenBank/DDBJ whole genome shotgun (WGS) entry which is preliminary data.</text>
</comment>
<gene>
    <name evidence="6" type="ORF">CR164_03160</name>
</gene>
<sequence length="203" mass="22798">MLQPSDWVYTDTLKEHFMNPKNILQGDNTDEFDGVGMEGNLSCGDQMMVVIKVDKDAEIITDCQWKTYGCASAIASTSILSEMVKGMTLDKAFDISPKDVTKELGGLPENKIHCSVLGDKALRAAINNYFERNGMDDRVRKEKTKVVCQCMNVTDAEIEEAILEGARTFYELQEHTKLGTVCGQCKEEAEELIEKYKHLHFGE</sequence>
<protein>
    <submittedName>
        <fullName evidence="6">Iron-sulfur cluster assembly scaffold protein</fullName>
    </submittedName>
</protein>
<dbReference type="InterPro" id="IPR007419">
    <property type="entry name" value="BFD-like_2Fe2S-bd_dom"/>
</dbReference>
<keyword evidence="3" id="KW-0411">Iron-sulfur</keyword>
<dbReference type="InterPro" id="IPR041854">
    <property type="entry name" value="BFD-like_2Fe2S-bd_dom_sf"/>
</dbReference>